<evidence type="ECO:0000313" key="1">
    <source>
        <dbReference type="EMBL" id="QCX01875.1"/>
    </source>
</evidence>
<keyword evidence="2" id="KW-1185">Reference proteome</keyword>
<dbReference type="InterPro" id="IPR032286">
    <property type="entry name" value="DUF4837"/>
</dbReference>
<dbReference type="EMBL" id="CP040710">
    <property type="protein sequence ID" value="QCX01875.1"/>
    <property type="molecule type" value="Genomic_DNA"/>
</dbReference>
<protein>
    <submittedName>
        <fullName evidence="1">DUF4837 family protein</fullName>
    </submittedName>
</protein>
<sequence length="329" mass="37169">MNLVRTLLFSVVFFVFSCQEGGSKKSYLPASTGPINSLVVVMDSELWKGEVGDKVREYFAAPEVGLIWAEPLFSINHFPPQVFSGVTRQSRSILYVQKDTLDIGHLKADMYASPQRVGVVKGRTNDEIMANLDENAPEMIAAFKKLEIGEVQKRFLRSLNKEGVLEEKFGIAMDIPSIYRVGKREDNFVWIDRQILEGTLNIIAYTMPEDAFQNDSTLVRDIVRMRDSIGETYIPGADIPGKVTYMRTDPGFAPHIFPAELAGKKAIEVRGIWDIKNYAMAGTFLTYIVDDPANKRKLVIEGFAFAPATEKRDYMFELEAILRTLKFTR</sequence>
<gene>
    <name evidence="1" type="ORF">FGM00_17785</name>
</gene>
<dbReference type="KEGG" id="asag:FGM00_17785"/>
<evidence type="ECO:0000313" key="2">
    <source>
        <dbReference type="Proteomes" id="UP000310017"/>
    </source>
</evidence>
<proteinExistence type="predicted"/>
<dbReference type="PROSITE" id="PS51257">
    <property type="entry name" value="PROKAR_LIPOPROTEIN"/>
    <property type="match status" value="1"/>
</dbReference>
<dbReference type="OrthoDB" id="1115230at2"/>
<dbReference type="Pfam" id="PF16125">
    <property type="entry name" value="DUF4837"/>
    <property type="match status" value="1"/>
</dbReference>
<organism evidence="1 2">
    <name type="scientific">Aggregatimonas sangjinii</name>
    <dbReference type="NCBI Taxonomy" id="2583587"/>
    <lineage>
        <taxon>Bacteria</taxon>
        <taxon>Pseudomonadati</taxon>
        <taxon>Bacteroidota</taxon>
        <taxon>Flavobacteriia</taxon>
        <taxon>Flavobacteriales</taxon>
        <taxon>Flavobacteriaceae</taxon>
        <taxon>Aggregatimonas</taxon>
    </lineage>
</organism>
<dbReference type="RefSeq" id="WP_138854212.1">
    <property type="nucleotide sequence ID" value="NZ_CP040710.1"/>
</dbReference>
<reference evidence="1 2" key="1">
    <citation type="submission" date="2019-05" db="EMBL/GenBank/DDBJ databases">
        <title>Genome sequencing of F202Z8.</title>
        <authorList>
            <person name="Kwon Y.M."/>
        </authorList>
    </citation>
    <scope>NUCLEOTIDE SEQUENCE [LARGE SCALE GENOMIC DNA]</scope>
    <source>
        <strain evidence="1 2">F202Z8</strain>
    </source>
</reference>
<dbReference type="AlphaFoldDB" id="A0A5B7SSX6"/>
<dbReference type="Proteomes" id="UP000310017">
    <property type="component" value="Chromosome"/>
</dbReference>
<name>A0A5B7SSX6_9FLAO</name>
<accession>A0A5B7SSX6</accession>